<dbReference type="SMART" id="SM00506">
    <property type="entry name" value="A1pp"/>
    <property type="match status" value="1"/>
</dbReference>
<accession>A0A7S3UYE5</accession>
<protein>
    <recommendedName>
        <fullName evidence="3">Macro domain-containing protein</fullName>
    </recommendedName>
</protein>
<evidence type="ECO:0000256" key="1">
    <source>
        <dbReference type="ARBA" id="ARBA00008355"/>
    </source>
</evidence>
<dbReference type="SUPFAM" id="SSF52087">
    <property type="entry name" value="CRAL/TRIO domain"/>
    <property type="match status" value="1"/>
</dbReference>
<dbReference type="InterPro" id="IPR036865">
    <property type="entry name" value="CRAL-TRIO_dom_sf"/>
</dbReference>
<name>A0A7S3UYE5_9STRA</name>
<organism evidence="4">
    <name type="scientific">Aplanochytrium stocchinoi</name>
    <dbReference type="NCBI Taxonomy" id="215587"/>
    <lineage>
        <taxon>Eukaryota</taxon>
        <taxon>Sar</taxon>
        <taxon>Stramenopiles</taxon>
        <taxon>Bigyra</taxon>
        <taxon>Labyrinthulomycetes</taxon>
        <taxon>Thraustochytrida</taxon>
        <taxon>Thraustochytriidae</taxon>
        <taxon>Aplanochytrium</taxon>
    </lineage>
</organism>
<dbReference type="EMBL" id="HBIN01014216">
    <property type="protein sequence ID" value="CAE0440615.1"/>
    <property type="molecule type" value="Transcribed_RNA"/>
</dbReference>
<gene>
    <name evidence="4" type="ORF">ASTO00021_LOCUS10749</name>
</gene>
<feature type="region of interest" description="Disordered" evidence="2">
    <location>
        <begin position="290"/>
        <end position="313"/>
    </location>
</feature>
<dbReference type="CDD" id="cd02905">
    <property type="entry name" value="Macro_GDAP2-like"/>
    <property type="match status" value="1"/>
</dbReference>
<comment type="similarity">
    <text evidence="1">Belongs to the GDAP2 family.</text>
</comment>
<sequence length="535" mass="60884">MLGLAKQIEVSSLSSWQEKGVSDTVFPASEDRGLVVDAENVLLNRRNFTVDEGKVASDREPTDTGSVFPVNVSVNEKLKLVLSERSLLYTLDVDAIVNPTNERLTTSDFGLINYAGEDVLHECRSMSRGGMCQIGEAKISRAGHLYAKHIIHTIGPKYTEEYRTAAENALHCCYKSCLGLLKENKLRTIVFPCIYSKRKQYPRKDAAHIAIRTIRRFLEHHGSDLDAVVLYFEESEDMAIYRELLPLYCPRNKEEELAAKRLLPQNVGNEEGEPIIEDRVIRISGRIGKRKEKSEDNMEEPFKNEEGNNDGDNDDFAFEDTAKGVNEGDALEEPNQQAVKMYEDYLWRSKTEYLKDILALNVAYISGKDSLGRAILVIVAANLPVNHVNLDRVLVYLVRLCDSLIHSSNDESENEEHGYVIAYVNSGVTPENMPEVSWMKKMHKILFCTKKHREHMKDLYVVHPNIWLKGILFCLTPFVKASFWDHVHYVERLQDLGGARLRTLKADDILLPNITYKYDATLSRGGGFWSNLFDF</sequence>
<dbReference type="PANTHER" id="PTHR11106:SF72">
    <property type="entry name" value="GANGLIOSIDE-INDUCED DIFFERENTIATION-ASSOCIATED PROTEIN 2"/>
    <property type="match status" value="1"/>
</dbReference>
<evidence type="ECO:0000256" key="2">
    <source>
        <dbReference type="SAM" id="MobiDB-lite"/>
    </source>
</evidence>
<dbReference type="PROSITE" id="PS51154">
    <property type="entry name" value="MACRO"/>
    <property type="match status" value="1"/>
</dbReference>
<dbReference type="SUPFAM" id="SSF52949">
    <property type="entry name" value="Macro domain-like"/>
    <property type="match status" value="1"/>
</dbReference>
<dbReference type="AlphaFoldDB" id="A0A7S3UYE5"/>
<evidence type="ECO:0000259" key="3">
    <source>
        <dbReference type="PROSITE" id="PS51154"/>
    </source>
</evidence>
<feature type="compositionally biased region" description="Basic and acidic residues" evidence="2">
    <location>
        <begin position="292"/>
        <end position="306"/>
    </location>
</feature>
<reference evidence="4" key="1">
    <citation type="submission" date="2021-01" db="EMBL/GenBank/DDBJ databases">
        <authorList>
            <person name="Corre E."/>
            <person name="Pelletier E."/>
            <person name="Niang G."/>
            <person name="Scheremetjew M."/>
            <person name="Finn R."/>
            <person name="Kale V."/>
            <person name="Holt S."/>
            <person name="Cochrane G."/>
            <person name="Meng A."/>
            <person name="Brown T."/>
            <person name="Cohen L."/>
        </authorList>
    </citation>
    <scope>NUCLEOTIDE SEQUENCE</scope>
    <source>
        <strain evidence="4">GSBS06</strain>
    </source>
</reference>
<dbReference type="Gene3D" id="3.40.525.10">
    <property type="entry name" value="CRAL-TRIO lipid binding domain"/>
    <property type="match status" value="1"/>
</dbReference>
<dbReference type="InterPro" id="IPR002589">
    <property type="entry name" value="Macro_dom"/>
</dbReference>
<dbReference type="Gene3D" id="3.40.220.10">
    <property type="entry name" value="Leucine Aminopeptidase, subunit E, domain 1"/>
    <property type="match status" value="1"/>
</dbReference>
<dbReference type="InterPro" id="IPR001251">
    <property type="entry name" value="CRAL-TRIO_dom"/>
</dbReference>
<dbReference type="CDD" id="cd00170">
    <property type="entry name" value="SEC14"/>
    <property type="match status" value="1"/>
</dbReference>
<dbReference type="PANTHER" id="PTHR11106">
    <property type="entry name" value="GANGLIOSIDE INDUCED DIFFERENTIATION ASSOCIATED PROTEIN 2-RELATED"/>
    <property type="match status" value="1"/>
</dbReference>
<evidence type="ECO:0000313" key="4">
    <source>
        <dbReference type="EMBL" id="CAE0440615.1"/>
    </source>
</evidence>
<dbReference type="InterPro" id="IPR035793">
    <property type="entry name" value="Macro_GDAP2"/>
</dbReference>
<dbReference type="Pfam" id="PF13716">
    <property type="entry name" value="CRAL_TRIO_2"/>
    <property type="match status" value="1"/>
</dbReference>
<proteinExistence type="inferred from homology"/>
<dbReference type="Pfam" id="PF01661">
    <property type="entry name" value="Macro"/>
    <property type="match status" value="1"/>
</dbReference>
<feature type="domain" description="Macro" evidence="3">
    <location>
        <begin position="65"/>
        <end position="249"/>
    </location>
</feature>
<dbReference type="InterPro" id="IPR043472">
    <property type="entry name" value="Macro_dom-like"/>
</dbReference>